<proteinExistence type="predicted"/>
<keyword evidence="1" id="KW-0812">Transmembrane</keyword>
<evidence type="ECO:0000313" key="3">
    <source>
        <dbReference type="Proteomes" id="UP000746584"/>
    </source>
</evidence>
<feature type="transmembrane region" description="Helical" evidence="1">
    <location>
        <begin position="110"/>
        <end position="130"/>
    </location>
</feature>
<name>A0ABS2RWC9_9MICO</name>
<keyword evidence="3" id="KW-1185">Reference proteome</keyword>
<gene>
    <name evidence="2" type="ORF">JOE58_002013</name>
</gene>
<feature type="transmembrane region" description="Helical" evidence="1">
    <location>
        <begin position="136"/>
        <end position="157"/>
    </location>
</feature>
<protein>
    <submittedName>
        <fullName evidence="2">Uncharacterized protein</fullName>
    </submittedName>
</protein>
<evidence type="ECO:0000256" key="1">
    <source>
        <dbReference type="SAM" id="Phobius"/>
    </source>
</evidence>
<feature type="transmembrane region" description="Helical" evidence="1">
    <location>
        <begin position="27"/>
        <end position="46"/>
    </location>
</feature>
<accession>A0ABS2RWC9</accession>
<reference evidence="2 3" key="1">
    <citation type="submission" date="2021-01" db="EMBL/GenBank/DDBJ databases">
        <title>Sequencing the genomes of 1000 actinobacteria strains.</title>
        <authorList>
            <person name="Klenk H.-P."/>
        </authorList>
    </citation>
    <scope>NUCLEOTIDE SEQUENCE [LARGE SCALE GENOMIC DNA]</scope>
    <source>
        <strain evidence="2 3">DSM 20542</strain>
    </source>
</reference>
<comment type="caution">
    <text evidence="2">The sequence shown here is derived from an EMBL/GenBank/DDBJ whole genome shotgun (WGS) entry which is preliminary data.</text>
</comment>
<dbReference type="Proteomes" id="UP000746584">
    <property type="component" value="Unassembled WGS sequence"/>
</dbReference>
<keyword evidence="1" id="KW-1133">Transmembrane helix</keyword>
<sequence length="197" mass="21254">MQRFSFLSLIRGHFKALRDRGQSSRRIAWGAIIALYGLPIAVGVASSVTQNARLESPATILTALALLAGAFLTSFTHTSTLRGKLSDRQGDNEDTERPDRNMIDEAATHLLMGAFASISTVILIVVAMNAQRGDVLLGWAAALIIGACSWVALLLLISLPRLYNAYIVVNKVPNELSGSFKGTGVVVTEDDDEIERN</sequence>
<keyword evidence="1" id="KW-0472">Membrane</keyword>
<evidence type="ECO:0000313" key="2">
    <source>
        <dbReference type="EMBL" id="MBM7802762.1"/>
    </source>
</evidence>
<feature type="transmembrane region" description="Helical" evidence="1">
    <location>
        <begin position="58"/>
        <end position="78"/>
    </location>
</feature>
<dbReference type="EMBL" id="JAFBCG010000001">
    <property type="protein sequence ID" value="MBM7802762.1"/>
    <property type="molecule type" value="Genomic_DNA"/>
</dbReference>
<organism evidence="2 3">
    <name type="scientific">Curtobacterium luteum</name>
    <dbReference type="NCBI Taxonomy" id="33881"/>
    <lineage>
        <taxon>Bacteria</taxon>
        <taxon>Bacillati</taxon>
        <taxon>Actinomycetota</taxon>
        <taxon>Actinomycetes</taxon>
        <taxon>Micrococcales</taxon>
        <taxon>Microbacteriaceae</taxon>
        <taxon>Curtobacterium</taxon>
    </lineage>
</organism>